<reference evidence="11 12" key="1">
    <citation type="journal article" date="2014" name="Antonie Van Leeuwenhoek">
        <title>Hyphomonas beringensis sp. nov. and Hyphomonas chukchiensis sp. nov., isolated from surface seawater of the Bering Sea and Chukchi Sea.</title>
        <authorList>
            <person name="Li C."/>
            <person name="Lai Q."/>
            <person name="Li G."/>
            <person name="Dong C."/>
            <person name="Wang J."/>
            <person name="Liao Y."/>
            <person name="Shao Z."/>
        </authorList>
    </citation>
    <scope>NUCLEOTIDE SEQUENCE [LARGE SCALE GENOMIC DNA]</scope>
    <source>
        <strain evidence="11 12">PS728</strain>
    </source>
</reference>
<dbReference type="CDD" id="cd02440">
    <property type="entry name" value="AdoMet_MTases"/>
    <property type="match status" value="1"/>
</dbReference>
<dbReference type="HAMAP" id="MF_00607">
    <property type="entry name" value="16SrRNA_methyltr_A"/>
    <property type="match status" value="1"/>
</dbReference>
<dbReference type="eggNOG" id="COG0030">
    <property type="taxonomic scope" value="Bacteria"/>
</dbReference>
<organism evidence="11 12">
    <name type="scientific">Hyphomonas polymorpha PS728</name>
    <dbReference type="NCBI Taxonomy" id="1280954"/>
    <lineage>
        <taxon>Bacteria</taxon>
        <taxon>Pseudomonadati</taxon>
        <taxon>Pseudomonadota</taxon>
        <taxon>Alphaproteobacteria</taxon>
        <taxon>Hyphomonadales</taxon>
        <taxon>Hyphomonadaceae</taxon>
        <taxon>Hyphomonas</taxon>
    </lineage>
</organism>
<name>A0A062VF76_9PROT</name>
<feature type="binding site" evidence="7 8">
    <location>
        <position position="30"/>
    </location>
    <ligand>
        <name>S-adenosyl-L-methionine</name>
        <dbReference type="ChEBI" id="CHEBI:59789"/>
    </ligand>
</feature>
<dbReference type="PANTHER" id="PTHR11727">
    <property type="entry name" value="DIMETHYLADENOSINE TRANSFERASE"/>
    <property type="match status" value="1"/>
</dbReference>
<evidence type="ECO:0000256" key="4">
    <source>
        <dbReference type="ARBA" id="ARBA00022679"/>
    </source>
</evidence>
<evidence type="ECO:0000313" key="12">
    <source>
        <dbReference type="Proteomes" id="UP000027100"/>
    </source>
</evidence>
<feature type="binding site" evidence="7 8">
    <location>
        <position position="79"/>
    </location>
    <ligand>
        <name>S-adenosyl-L-methionine</name>
        <dbReference type="ChEBI" id="CHEBI:59789"/>
    </ligand>
</feature>
<dbReference type="InterPro" id="IPR011530">
    <property type="entry name" value="rRNA_adenine_dimethylase"/>
</dbReference>
<keyword evidence="12" id="KW-1185">Reference proteome</keyword>
<evidence type="ECO:0000256" key="3">
    <source>
        <dbReference type="ARBA" id="ARBA00022603"/>
    </source>
</evidence>
<dbReference type="Gene3D" id="3.40.50.150">
    <property type="entry name" value="Vaccinia Virus protein VP39"/>
    <property type="match status" value="1"/>
</dbReference>
<comment type="catalytic activity">
    <reaction evidence="7">
        <text>adenosine(1518)/adenosine(1519) in 16S rRNA + 4 S-adenosyl-L-methionine = N(6)-dimethyladenosine(1518)/N(6)-dimethyladenosine(1519) in 16S rRNA + 4 S-adenosyl-L-homocysteine + 4 H(+)</text>
        <dbReference type="Rhea" id="RHEA:19609"/>
        <dbReference type="Rhea" id="RHEA-COMP:10232"/>
        <dbReference type="Rhea" id="RHEA-COMP:10233"/>
        <dbReference type="ChEBI" id="CHEBI:15378"/>
        <dbReference type="ChEBI" id="CHEBI:57856"/>
        <dbReference type="ChEBI" id="CHEBI:59789"/>
        <dbReference type="ChEBI" id="CHEBI:74411"/>
        <dbReference type="ChEBI" id="CHEBI:74493"/>
        <dbReference type="EC" id="2.1.1.182"/>
    </reaction>
</comment>
<dbReference type="InterPro" id="IPR020598">
    <property type="entry name" value="rRNA_Ade_methylase_Trfase_N"/>
</dbReference>
<feature type="binding site" evidence="7 8">
    <location>
        <position position="105"/>
    </location>
    <ligand>
        <name>S-adenosyl-L-methionine</name>
        <dbReference type="ChEBI" id="CHEBI:59789"/>
    </ligand>
</feature>
<dbReference type="SUPFAM" id="SSF53335">
    <property type="entry name" value="S-adenosyl-L-methionine-dependent methyltransferases"/>
    <property type="match status" value="1"/>
</dbReference>
<keyword evidence="2 7" id="KW-0698">rRNA processing</keyword>
<feature type="binding site" evidence="7 8">
    <location>
        <position position="32"/>
    </location>
    <ligand>
        <name>S-adenosyl-L-methionine</name>
        <dbReference type="ChEBI" id="CHEBI:59789"/>
    </ligand>
</feature>
<protein>
    <recommendedName>
        <fullName evidence="7">Ribosomal RNA small subunit methyltransferase A</fullName>
        <ecNumber evidence="7">2.1.1.182</ecNumber>
    </recommendedName>
    <alternativeName>
        <fullName evidence="7">16S rRNA (adenine(1518)-N(6)/adenine(1519)-N(6))-dimethyltransferase</fullName>
    </alternativeName>
    <alternativeName>
        <fullName evidence="7">16S rRNA dimethyladenosine transferase</fullName>
    </alternativeName>
    <alternativeName>
        <fullName evidence="7">16S rRNA dimethylase</fullName>
    </alternativeName>
    <alternativeName>
        <fullName evidence="7">S-adenosylmethionine-6-N', N'-adenosyl(rRNA) dimethyltransferase</fullName>
    </alternativeName>
</protein>
<dbReference type="InterPro" id="IPR020596">
    <property type="entry name" value="rRNA_Ade_Mease_Trfase_CS"/>
</dbReference>
<dbReference type="InterPro" id="IPR029063">
    <property type="entry name" value="SAM-dependent_MTases_sf"/>
</dbReference>
<evidence type="ECO:0000256" key="6">
    <source>
        <dbReference type="ARBA" id="ARBA00022884"/>
    </source>
</evidence>
<dbReference type="InterPro" id="IPR001737">
    <property type="entry name" value="KsgA/Erm"/>
</dbReference>
<evidence type="ECO:0000256" key="5">
    <source>
        <dbReference type="ARBA" id="ARBA00022691"/>
    </source>
</evidence>
<comment type="function">
    <text evidence="7">Specifically dimethylates two adjacent adenosines (A1518 and A1519) in the loop of a conserved hairpin near the 3'-end of 16S rRNA in the 30S particle. May play a critical role in biogenesis of 30S subunits.</text>
</comment>
<gene>
    <name evidence="7" type="primary">rsmA</name>
    <name evidence="7" type="synonym">ksgA</name>
    <name evidence="11" type="ORF">HPO_07242</name>
</gene>
<dbReference type="Proteomes" id="UP000027100">
    <property type="component" value="Unassembled WGS sequence"/>
</dbReference>
<feature type="binding site" evidence="7 8">
    <location>
        <position position="57"/>
    </location>
    <ligand>
        <name>S-adenosyl-L-methionine</name>
        <dbReference type="ChEBI" id="CHEBI:59789"/>
    </ligand>
</feature>
<keyword evidence="3 7" id="KW-0489">Methyltransferase</keyword>
<dbReference type="NCBIfam" id="TIGR00755">
    <property type="entry name" value="ksgA"/>
    <property type="match status" value="1"/>
</dbReference>
<feature type="binding site" evidence="7 8">
    <location>
        <position position="129"/>
    </location>
    <ligand>
        <name>S-adenosyl-L-methionine</name>
        <dbReference type="ChEBI" id="CHEBI:59789"/>
    </ligand>
</feature>
<proteinExistence type="inferred from homology"/>
<evidence type="ECO:0000256" key="1">
    <source>
        <dbReference type="ARBA" id="ARBA00022490"/>
    </source>
</evidence>
<dbReference type="PATRIC" id="fig|1280954.3.peg.1469"/>
<dbReference type="PROSITE" id="PS01131">
    <property type="entry name" value="RRNA_A_DIMETH"/>
    <property type="match status" value="1"/>
</dbReference>
<dbReference type="OrthoDB" id="9814755at2"/>
<feature type="compositionally biased region" description="Acidic residues" evidence="9">
    <location>
        <begin position="1"/>
        <end position="13"/>
    </location>
</feature>
<dbReference type="GO" id="GO:0052908">
    <property type="term" value="F:16S rRNA (adenine(1518)-N(6)/adenine(1519)-N(6))-dimethyltransferase activity"/>
    <property type="evidence" value="ECO:0007669"/>
    <property type="project" value="UniProtKB-EC"/>
</dbReference>
<accession>A0A062VF76</accession>
<comment type="caution">
    <text evidence="11">The sequence shown here is derived from an EMBL/GenBank/DDBJ whole genome shotgun (WGS) entry which is preliminary data.</text>
</comment>
<dbReference type="PROSITE" id="PS51689">
    <property type="entry name" value="SAM_RNA_A_N6_MT"/>
    <property type="match status" value="1"/>
</dbReference>
<dbReference type="AlphaFoldDB" id="A0A062VF76"/>
<feature type="domain" description="Ribosomal RNA adenine methylase transferase N-terminal" evidence="10">
    <location>
        <begin position="37"/>
        <end position="214"/>
    </location>
</feature>
<dbReference type="Pfam" id="PF00398">
    <property type="entry name" value="RrnaAD"/>
    <property type="match status" value="1"/>
</dbReference>
<feature type="region of interest" description="Disordered" evidence="9">
    <location>
        <begin position="1"/>
        <end position="21"/>
    </location>
</feature>
<keyword evidence="5 7" id="KW-0949">S-adenosyl-L-methionine</keyword>
<evidence type="ECO:0000256" key="7">
    <source>
        <dbReference type="HAMAP-Rule" id="MF_00607"/>
    </source>
</evidence>
<evidence type="ECO:0000256" key="9">
    <source>
        <dbReference type="SAM" id="MobiDB-lite"/>
    </source>
</evidence>
<dbReference type="GO" id="GO:0003723">
    <property type="term" value="F:RNA binding"/>
    <property type="evidence" value="ECO:0007669"/>
    <property type="project" value="UniProtKB-UniRule"/>
</dbReference>
<keyword evidence="1 7" id="KW-0963">Cytoplasm</keyword>
<dbReference type="GO" id="GO:0005829">
    <property type="term" value="C:cytosol"/>
    <property type="evidence" value="ECO:0007669"/>
    <property type="project" value="TreeGrafter"/>
</dbReference>
<evidence type="ECO:0000256" key="2">
    <source>
        <dbReference type="ARBA" id="ARBA00022552"/>
    </source>
</evidence>
<dbReference type="PANTHER" id="PTHR11727:SF7">
    <property type="entry name" value="DIMETHYLADENOSINE TRANSFERASE-RELATED"/>
    <property type="match status" value="1"/>
</dbReference>
<comment type="similarity">
    <text evidence="7">Belongs to the class I-like SAM-binding methyltransferase superfamily. rRNA adenine N(6)-methyltransferase family. RsmA subfamily.</text>
</comment>
<dbReference type="EMBL" id="ARYM01000007">
    <property type="protein sequence ID" value="KCZ99002.1"/>
    <property type="molecule type" value="Genomic_DNA"/>
</dbReference>
<dbReference type="STRING" id="1280954.HPO_07242"/>
<dbReference type="Gene3D" id="1.10.8.100">
    <property type="entry name" value="Ribosomal RNA adenine dimethylase-like, domain 2"/>
    <property type="match status" value="1"/>
</dbReference>
<keyword evidence="4 7" id="KW-0808">Transferase</keyword>
<sequence length="286" mass="31026">MSNDIDNYDEESGETPALTDAPARKALGQHFLFDPSILKRAANAAGSVKGQTVIEVGPGPGGLTRAILNEEPALLIAVETDPRFSEALLGWPEAKSGKLQVIAKDARKVHWEKVLTEAGATTPVMIIANLPYNVGTPLLIDWLKAGAWRGRMALMFQKEVADRICAKPDTDAYGRLAVISQAVTRPRIAFTLPPGAFRPPPKVDSAVVEFEPLPPGERFEHLGLLEQIAGAAFGQRRKMLRAALKPFAKKRGMKAEAWLEDCGIDPTARAETLTQAEFRKLAESLA</sequence>
<dbReference type="InterPro" id="IPR023165">
    <property type="entry name" value="rRNA_Ade_diMease-like_C"/>
</dbReference>
<evidence type="ECO:0000259" key="10">
    <source>
        <dbReference type="SMART" id="SM00650"/>
    </source>
</evidence>
<evidence type="ECO:0000256" key="8">
    <source>
        <dbReference type="PROSITE-ProRule" id="PRU01026"/>
    </source>
</evidence>
<dbReference type="RefSeq" id="WP_035596362.1">
    <property type="nucleotide sequence ID" value="NZ_ARYM01000007.1"/>
</dbReference>
<dbReference type="SMART" id="SM00650">
    <property type="entry name" value="rADc"/>
    <property type="match status" value="1"/>
</dbReference>
<keyword evidence="6 7" id="KW-0694">RNA-binding</keyword>
<dbReference type="EC" id="2.1.1.182" evidence="7"/>
<evidence type="ECO:0000313" key="11">
    <source>
        <dbReference type="EMBL" id="KCZ99002.1"/>
    </source>
</evidence>
<comment type="subcellular location">
    <subcellularLocation>
        <location evidence="7">Cytoplasm</location>
    </subcellularLocation>
</comment>